<reference evidence="2" key="1">
    <citation type="journal article" date="2023" name="Nat. Plants">
        <title>Single-cell RNA sequencing provides a high-resolution roadmap for understanding the multicellular compartmentation of specialized metabolism.</title>
        <authorList>
            <person name="Sun S."/>
            <person name="Shen X."/>
            <person name="Li Y."/>
            <person name="Li Y."/>
            <person name="Wang S."/>
            <person name="Li R."/>
            <person name="Zhang H."/>
            <person name="Shen G."/>
            <person name="Guo B."/>
            <person name="Wei J."/>
            <person name="Xu J."/>
            <person name="St-Pierre B."/>
            <person name="Chen S."/>
            <person name="Sun C."/>
        </authorList>
    </citation>
    <scope>NUCLEOTIDE SEQUENCE [LARGE SCALE GENOMIC DNA]</scope>
</reference>
<evidence type="ECO:0000313" key="1">
    <source>
        <dbReference type="EMBL" id="KAI5653919.1"/>
    </source>
</evidence>
<gene>
    <name evidence="1" type="ORF">M9H77_31106</name>
</gene>
<comment type="caution">
    <text evidence="1">The sequence shown here is derived from an EMBL/GenBank/DDBJ whole genome shotgun (WGS) entry which is preliminary data.</text>
</comment>
<evidence type="ECO:0000313" key="2">
    <source>
        <dbReference type="Proteomes" id="UP001060085"/>
    </source>
</evidence>
<accession>A0ACB9ZZH1</accession>
<dbReference type="Proteomes" id="UP001060085">
    <property type="component" value="Linkage Group LG07"/>
</dbReference>
<protein>
    <submittedName>
        <fullName evidence="1">Uncharacterized protein</fullName>
    </submittedName>
</protein>
<sequence length="214" mass="23750">MADIRGHFARLCIELDLTKSFVPMLTLMGFAQATEYEGLQIYASIVANMDTDLIIVLLRFRWLFLMLTNYVRRCCPCADWQTECAHYTQLGSVDNMQSTGVNSTPGNTPHAEPHSYQSKGKTYMTSKIRSLLSQSQLSSAQSMGKKVAPQKQAQALPKKRPKFALHLTVPDPLPLAQATTSVPLSCGSAYSRPWRRPLASGRGTCARNSTLELH</sequence>
<keyword evidence="2" id="KW-1185">Reference proteome</keyword>
<dbReference type="EMBL" id="CM044707">
    <property type="protein sequence ID" value="KAI5653919.1"/>
    <property type="molecule type" value="Genomic_DNA"/>
</dbReference>
<organism evidence="1 2">
    <name type="scientific">Catharanthus roseus</name>
    <name type="common">Madagascar periwinkle</name>
    <name type="synonym">Vinca rosea</name>
    <dbReference type="NCBI Taxonomy" id="4058"/>
    <lineage>
        <taxon>Eukaryota</taxon>
        <taxon>Viridiplantae</taxon>
        <taxon>Streptophyta</taxon>
        <taxon>Embryophyta</taxon>
        <taxon>Tracheophyta</taxon>
        <taxon>Spermatophyta</taxon>
        <taxon>Magnoliopsida</taxon>
        <taxon>eudicotyledons</taxon>
        <taxon>Gunneridae</taxon>
        <taxon>Pentapetalae</taxon>
        <taxon>asterids</taxon>
        <taxon>lamiids</taxon>
        <taxon>Gentianales</taxon>
        <taxon>Apocynaceae</taxon>
        <taxon>Rauvolfioideae</taxon>
        <taxon>Vinceae</taxon>
        <taxon>Catharanthinae</taxon>
        <taxon>Catharanthus</taxon>
    </lineage>
</organism>
<proteinExistence type="predicted"/>
<name>A0ACB9ZZH1_CATRO</name>